<dbReference type="Proteomes" id="UP000287101">
    <property type="component" value="Unassembled WGS sequence"/>
</dbReference>
<dbReference type="InterPro" id="IPR037171">
    <property type="entry name" value="NagB/RpiA_transferase-like"/>
</dbReference>
<proteinExistence type="predicted"/>
<dbReference type="Gene3D" id="1.10.10.10">
    <property type="entry name" value="Winged helix-like DNA-binding domain superfamily/Winged helix DNA-binding domain"/>
    <property type="match status" value="1"/>
</dbReference>
<keyword evidence="2" id="KW-0238">DNA-binding</keyword>
<dbReference type="Pfam" id="PF00455">
    <property type="entry name" value="DeoRC"/>
    <property type="match status" value="1"/>
</dbReference>
<dbReference type="InterPro" id="IPR014036">
    <property type="entry name" value="DeoR-like_C"/>
</dbReference>
<gene>
    <name evidence="5" type="ORF">CBF31_00905</name>
</gene>
<dbReference type="PRINTS" id="PR00037">
    <property type="entry name" value="HTHLACR"/>
</dbReference>
<organism evidence="5 6">
    <name type="scientific">Vagococcus fessus</name>
    <dbReference type="NCBI Taxonomy" id="120370"/>
    <lineage>
        <taxon>Bacteria</taxon>
        <taxon>Bacillati</taxon>
        <taxon>Bacillota</taxon>
        <taxon>Bacilli</taxon>
        <taxon>Lactobacillales</taxon>
        <taxon>Enterococcaceae</taxon>
        <taxon>Vagococcus</taxon>
    </lineage>
</organism>
<dbReference type="InterPro" id="IPR036390">
    <property type="entry name" value="WH_DNA-bd_sf"/>
</dbReference>
<evidence type="ECO:0000256" key="1">
    <source>
        <dbReference type="ARBA" id="ARBA00023015"/>
    </source>
</evidence>
<dbReference type="SUPFAM" id="SSF100950">
    <property type="entry name" value="NagB/RpiA/CoA transferase-like"/>
    <property type="match status" value="1"/>
</dbReference>
<dbReference type="Pfam" id="PF08220">
    <property type="entry name" value="HTH_DeoR"/>
    <property type="match status" value="1"/>
</dbReference>
<keyword evidence="3" id="KW-0804">Transcription</keyword>
<dbReference type="PROSITE" id="PS51000">
    <property type="entry name" value="HTH_DEOR_2"/>
    <property type="match status" value="1"/>
</dbReference>
<name>A0A430ABJ8_9ENTE</name>
<evidence type="ECO:0000256" key="3">
    <source>
        <dbReference type="ARBA" id="ARBA00023163"/>
    </source>
</evidence>
<dbReference type="InterPro" id="IPR018356">
    <property type="entry name" value="Tscrpt_reg_HTH_DeoR_CS"/>
</dbReference>
<accession>A0A430ABJ8</accession>
<reference evidence="5 6" key="1">
    <citation type="submission" date="2017-05" db="EMBL/GenBank/DDBJ databases">
        <title>Vagococcus spp. assemblies.</title>
        <authorList>
            <person name="Gulvik C.A."/>
        </authorList>
    </citation>
    <scope>NUCLEOTIDE SEQUENCE [LARGE SCALE GENOMIC DNA]</scope>
    <source>
        <strain evidence="5 6">CCUG 41755</strain>
    </source>
</reference>
<dbReference type="OrthoDB" id="9798651at2"/>
<dbReference type="InterPro" id="IPR001034">
    <property type="entry name" value="DeoR_HTH"/>
</dbReference>
<dbReference type="EMBL" id="NGJY01000001">
    <property type="protein sequence ID" value="RSU04607.1"/>
    <property type="molecule type" value="Genomic_DNA"/>
</dbReference>
<evidence type="ECO:0000256" key="2">
    <source>
        <dbReference type="ARBA" id="ARBA00023125"/>
    </source>
</evidence>
<dbReference type="PROSITE" id="PS00894">
    <property type="entry name" value="HTH_DEOR_1"/>
    <property type="match status" value="1"/>
</dbReference>
<evidence type="ECO:0000259" key="4">
    <source>
        <dbReference type="PROSITE" id="PS51000"/>
    </source>
</evidence>
<dbReference type="SUPFAM" id="SSF46785">
    <property type="entry name" value="Winged helix' DNA-binding domain"/>
    <property type="match status" value="1"/>
</dbReference>
<evidence type="ECO:0000313" key="6">
    <source>
        <dbReference type="Proteomes" id="UP000287101"/>
    </source>
</evidence>
<dbReference type="RefSeq" id="WP_126830033.1">
    <property type="nucleotide sequence ID" value="NZ_CBCRYB010000006.1"/>
</dbReference>
<keyword evidence="6" id="KW-1185">Reference proteome</keyword>
<dbReference type="SMART" id="SM00420">
    <property type="entry name" value="HTH_DEOR"/>
    <property type="match status" value="1"/>
</dbReference>
<comment type="caution">
    <text evidence="5">The sequence shown here is derived from an EMBL/GenBank/DDBJ whole genome shotgun (WGS) entry which is preliminary data.</text>
</comment>
<evidence type="ECO:0000313" key="5">
    <source>
        <dbReference type="EMBL" id="RSU04607.1"/>
    </source>
</evidence>
<dbReference type="InterPro" id="IPR050313">
    <property type="entry name" value="Carb_Metab_HTH_regulators"/>
</dbReference>
<dbReference type="PANTHER" id="PTHR30363">
    <property type="entry name" value="HTH-TYPE TRANSCRIPTIONAL REGULATOR SRLR-RELATED"/>
    <property type="match status" value="1"/>
</dbReference>
<dbReference type="PANTHER" id="PTHR30363:SF44">
    <property type="entry name" value="AGA OPERON TRANSCRIPTIONAL REPRESSOR-RELATED"/>
    <property type="match status" value="1"/>
</dbReference>
<dbReference type="GO" id="GO:0003700">
    <property type="term" value="F:DNA-binding transcription factor activity"/>
    <property type="evidence" value="ECO:0007669"/>
    <property type="project" value="InterPro"/>
</dbReference>
<dbReference type="SMART" id="SM01134">
    <property type="entry name" value="DeoRC"/>
    <property type="match status" value="1"/>
</dbReference>
<protein>
    <recommendedName>
        <fullName evidence="4">HTH deoR-type domain-containing protein</fullName>
    </recommendedName>
</protein>
<keyword evidence="1" id="KW-0805">Transcription regulation</keyword>
<dbReference type="GO" id="GO:0003677">
    <property type="term" value="F:DNA binding"/>
    <property type="evidence" value="ECO:0007669"/>
    <property type="project" value="UniProtKB-KW"/>
</dbReference>
<feature type="domain" description="HTH deoR-type" evidence="4">
    <location>
        <begin position="4"/>
        <end position="59"/>
    </location>
</feature>
<sequence length="264" mass="29594">MTKIEKRHKKILELLSSTPLATTAELSEKLGVSSETIRKDLKILSEEKLITQTHGGVALSEGKNINYPFDYRMKINSKSKQKIGKKAVGLVEKDDVILLENSTTSLALARELCKNKELLDSLVIVTTSFKIAAQLDEIFKEYKTTCRLFFVGGWTNFEQHGTFGLHTMETLKSIHVKKAFLSGAALDSKFRLSGYTDEDVAFQKNAILYSEQVVLMIEKGKFPKSGFSIVGNIEEVDYIVTDIPLNSELVRKLEAVDVQLIEVE</sequence>
<dbReference type="AlphaFoldDB" id="A0A430ABJ8"/>
<dbReference type="InterPro" id="IPR036388">
    <property type="entry name" value="WH-like_DNA-bd_sf"/>
</dbReference>